<dbReference type="Proteomes" id="UP000077856">
    <property type="component" value="Chromosome"/>
</dbReference>
<feature type="compositionally biased region" description="Basic and acidic residues" evidence="1">
    <location>
        <begin position="82"/>
        <end position="91"/>
    </location>
</feature>
<sequence length="205" mass="21580">MKSPAKGALAMVFAGAITFSVANGMLKATKLFSEEHSSVLSGIQQKSEVNRQIDEKSEANILAVQENAKQKTVTEDAPDFEESLKKEKNSDKMIVAVHTNTEKSNRKPAVNPVSKAVSVSNEKPSAPEPASAPAGSKTTTEASKPETSTQDPNTPASGTGGGSIINPAAKTLNHGQQVSQAAKEKAESNRVSKGKEDKENNGKNH</sequence>
<feature type="compositionally biased region" description="Polar residues" evidence="1">
    <location>
        <begin position="138"/>
        <end position="157"/>
    </location>
</feature>
<feature type="compositionally biased region" description="Basic and acidic residues" evidence="1">
    <location>
        <begin position="182"/>
        <end position="205"/>
    </location>
</feature>
<keyword evidence="2" id="KW-0732">Signal</keyword>
<evidence type="ECO:0000313" key="4">
    <source>
        <dbReference type="Proteomes" id="UP000077856"/>
    </source>
</evidence>
<protein>
    <submittedName>
        <fullName evidence="3">Uncharacterized protein</fullName>
    </submittedName>
</protein>
<dbReference type="EMBL" id="CP015506">
    <property type="protein sequence ID" value="AND40781.1"/>
    <property type="molecule type" value="Genomic_DNA"/>
</dbReference>
<evidence type="ECO:0000256" key="1">
    <source>
        <dbReference type="SAM" id="MobiDB-lite"/>
    </source>
</evidence>
<dbReference type="KEGG" id="bon:A361_17025"/>
<gene>
    <name evidence="3" type="ORF">A361_17025</name>
</gene>
<feature type="chain" id="PRO_5039207644" evidence="2">
    <location>
        <begin position="23"/>
        <end position="205"/>
    </location>
</feature>
<dbReference type="eggNOG" id="ENOG5030D1I">
    <property type="taxonomic scope" value="Bacteria"/>
</dbReference>
<dbReference type="RefSeq" id="WP_009333712.1">
    <property type="nucleotide sequence ID" value="NZ_CP015506.1"/>
</dbReference>
<proteinExistence type="predicted"/>
<feature type="compositionally biased region" description="Low complexity" evidence="1">
    <location>
        <begin position="120"/>
        <end position="137"/>
    </location>
</feature>
<organism evidence="3 4">
    <name type="scientific">Cytobacillus oceanisediminis 2691</name>
    <dbReference type="NCBI Taxonomy" id="1196031"/>
    <lineage>
        <taxon>Bacteria</taxon>
        <taxon>Bacillati</taxon>
        <taxon>Bacillota</taxon>
        <taxon>Bacilli</taxon>
        <taxon>Bacillales</taxon>
        <taxon>Bacillaceae</taxon>
        <taxon>Cytobacillus</taxon>
    </lineage>
</organism>
<accession>A0A169FSR2</accession>
<reference evidence="3 4" key="1">
    <citation type="submission" date="2016-04" db="EMBL/GenBank/DDBJ databases">
        <title>Complete genome sequence of Bacillus oceanisediminis strain 2691.</title>
        <authorList>
            <person name="Jeong H."/>
            <person name="Kim H.J."/>
            <person name="Lee D.-W."/>
        </authorList>
    </citation>
    <scope>NUCLEOTIDE SEQUENCE [LARGE SCALE GENOMIC DNA]</scope>
    <source>
        <strain evidence="3 4">2691</strain>
    </source>
</reference>
<evidence type="ECO:0000313" key="3">
    <source>
        <dbReference type="EMBL" id="AND40781.1"/>
    </source>
</evidence>
<dbReference type="AlphaFoldDB" id="A0A169FSR2"/>
<feature type="signal peptide" evidence="2">
    <location>
        <begin position="1"/>
        <end position="22"/>
    </location>
</feature>
<feature type="region of interest" description="Disordered" evidence="1">
    <location>
        <begin position="69"/>
        <end position="205"/>
    </location>
</feature>
<name>A0A169FSR2_9BACI</name>
<evidence type="ECO:0000256" key="2">
    <source>
        <dbReference type="SAM" id="SignalP"/>
    </source>
</evidence>